<dbReference type="OMA" id="KFPMTWP"/>
<dbReference type="PANTHER" id="PTHR31793:SF39">
    <property type="entry name" value="THIOESTERASE_THIOL ESTER DEHYDRASE-ISOMERASE"/>
    <property type="match status" value="1"/>
</dbReference>
<gene>
    <name evidence="1" type="ORF">UCREL1_3255</name>
</gene>
<dbReference type="AlphaFoldDB" id="M7ST80"/>
<name>M7ST80_EUTLA</name>
<dbReference type="SUPFAM" id="SSF54637">
    <property type="entry name" value="Thioesterase/thiol ester dehydrase-isomerase"/>
    <property type="match status" value="1"/>
</dbReference>
<dbReference type="InterPro" id="IPR029069">
    <property type="entry name" value="HotDog_dom_sf"/>
</dbReference>
<keyword evidence="1" id="KW-0413">Isomerase</keyword>
<accession>M7ST80</accession>
<proteinExistence type="predicted"/>
<dbReference type="PANTHER" id="PTHR31793">
    <property type="entry name" value="4-HYDROXYBENZOYL-COA THIOESTERASE FAMILY MEMBER"/>
    <property type="match status" value="1"/>
</dbReference>
<evidence type="ECO:0000313" key="1">
    <source>
        <dbReference type="EMBL" id="EMR69714.1"/>
    </source>
</evidence>
<dbReference type="Pfam" id="PF13279">
    <property type="entry name" value="4HBT_2"/>
    <property type="match status" value="1"/>
</dbReference>
<evidence type="ECO:0000313" key="2">
    <source>
        <dbReference type="Proteomes" id="UP000012174"/>
    </source>
</evidence>
<dbReference type="eggNOG" id="ENOG502S78C">
    <property type="taxonomic scope" value="Eukaryota"/>
</dbReference>
<reference evidence="2" key="1">
    <citation type="journal article" date="2013" name="Genome Announc.">
        <title>Draft genome sequence of the grapevine dieback fungus Eutypa lata UCR-EL1.</title>
        <authorList>
            <person name="Blanco-Ulate B."/>
            <person name="Rolshausen P.E."/>
            <person name="Cantu D."/>
        </authorList>
    </citation>
    <scope>NUCLEOTIDE SEQUENCE [LARGE SCALE GENOMIC DNA]</scope>
    <source>
        <strain evidence="2">UCR-EL1</strain>
    </source>
</reference>
<dbReference type="GO" id="GO:0016853">
    <property type="term" value="F:isomerase activity"/>
    <property type="evidence" value="ECO:0007669"/>
    <property type="project" value="UniProtKB-KW"/>
</dbReference>
<dbReference type="GO" id="GO:0047617">
    <property type="term" value="F:fatty acyl-CoA hydrolase activity"/>
    <property type="evidence" value="ECO:0007669"/>
    <property type="project" value="TreeGrafter"/>
</dbReference>
<dbReference type="Proteomes" id="UP000012174">
    <property type="component" value="Unassembled WGS sequence"/>
</dbReference>
<dbReference type="OrthoDB" id="5538558at2759"/>
<keyword evidence="2" id="KW-1185">Reference proteome</keyword>
<dbReference type="CDD" id="cd00586">
    <property type="entry name" value="4HBT"/>
    <property type="match status" value="1"/>
</dbReference>
<protein>
    <submittedName>
        <fullName evidence="1">Putative thioesterase thiol ester dehydrase-isomerase protein</fullName>
    </submittedName>
</protein>
<dbReference type="EMBL" id="KB706024">
    <property type="protein sequence ID" value="EMR69714.1"/>
    <property type="molecule type" value="Genomic_DNA"/>
</dbReference>
<sequence length="248" mass="28192">MPPAPSSRWLSDLLARVGKCIIFGCEPTQISRAAGVLRAVATEWRGLAAGSEGFLTGGRRGMEGQQVVWGEQDSFQHVNNANYIRYAESARVNWIMHFSAIDPAHRGEWRELMKPKATGLILKSITAEYKFPMTYPDRISVYHKLRSLPEASDTSLVLDCVILSHKHRRVAARTEEDIVIYDYKGAKKTTMPPFVLDVFRDTWRQQEEETRRARGRIWDLINEVETLEKETWNREDAVEDLGAAAGKS</sequence>
<organism evidence="1 2">
    <name type="scientific">Eutypa lata (strain UCR-EL1)</name>
    <name type="common">Grapevine dieback disease fungus</name>
    <name type="synonym">Eutypa armeniacae</name>
    <dbReference type="NCBI Taxonomy" id="1287681"/>
    <lineage>
        <taxon>Eukaryota</taxon>
        <taxon>Fungi</taxon>
        <taxon>Dikarya</taxon>
        <taxon>Ascomycota</taxon>
        <taxon>Pezizomycotina</taxon>
        <taxon>Sordariomycetes</taxon>
        <taxon>Xylariomycetidae</taxon>
        <taxon>Xylariales</taxon>
        <taxon>Diatrypaceae</taxon>
        <taxon>Eutypa</taxon>
    </lineage>
</organism>
<dbReference type="HOGENOM" id="CLU_065192_0_0_1"/>
<dbReference type="KEGG" id="ela:UCREL1_3255"/>
<dbReference type="InterPro" id="IPR050563">
    <property type="entry name" value="4-hydroxybenzoyl-CoA_TE"/>
</dbReference>
<dbReference type="Gene3D" id="3.10.129.10">
    <property type="entry name" value="Hotdog Thioesterase"/>
    <property type="match status" value="1"/>
</dbReference>